<dbReference type="InterPro" id="IPR013785">
    <property type="entry name" value="Aldolase_TIM"/>
</dbReference>
<dbReference type="Gene3D" id="3.20.20.70">
    <property type="entry name" value="Aldolase class I"/>
    <property type="match status" value="1"/>
</dbReference>
<dbReference type="PIRSF" id="PIRSF001359">
    <property type="entry name" value="F_bP_aldolase_II"/>
    <property type="match status" value="1"/>
</dbReference>
<dbReference type="SUPFAM" id="SSF51569">
    <property type="entry name" value="Aldolase"/>
    <property type="match status" value="1"/>
</dbReference>
<comment type="cofactor">
    <cofactor evidence="3">
        <name>Zn(2+)</name>
        <dbReference type="ChEBI" id="CHEBI:29105"/>
    </cofactor>
    <text evidence="3">Binds 2 Zn(2+) ions per subunit. One is catalytic and the other provides a structural contribution.</text>
</comment>
<feature type="active site" description="Proton donor" evidence="1">
    <location>
        <position position="82"/>
    </location>
</feature>
<evidence type="ECO:0000313" key="5">
    <source>
        <dbReference type="Proteomes" id="UP000886874"/>
    </source>
</evidence>
<proteinExistence type="predicted"/>
<keyword evidence="3" id="KW-0862">Zinc</keyword>
<evidence type="ECO:0000256" key="2">
    <source>
        <dbReference type="PIRSR" id="PIRSR001359-2"/>
    </source>
</evidence>
<dbReference type="Proteomes" id="UP000886874">
    <property type="component" value="Unassembled WGS sequence"/>
</dbReference>
<feature type="binding site" evidence="3">
    <location>
        <position position="104"/>
    </location>
    <ligand>
        <name>Zn(2+)</name>
        <dbReference type="ChEBI" id="CHEBI:29105"/>
        <label>2</label>
    </ligand>
</feature>
<dbReference type="AlphaFoldDB" id="A0A9D0Z5E6"/>
<dbReference type="PANTHER" id="PTHR30304">
    <property type="entry name" value="D-TAGATOSE-1,6-BISPHOSPHATE ALDOLASE"/>
    <property type="match status" value="1"/>
</dbReference>
<feature type="binding site" evidence="3">
    <location>
        <position position="134"/>
    </location>
    <ligand>
        <name>Zn(2+)</name>
        <dbReference type="ChEBI" id="CHEBI:29105"/>
        <label>2</label>
    </ligand>
</feature>
<sequence>MALEKAIEILRYADRQNKCVIGFDAFDLESAKWIIDTAEEEQIPVIMMIYPGDKSITPLSTFGAMVRDLAQQVKVPVGLMLDHGPNFETCMEAVRGGFTSMMIDTSHLDFEENVRQTAEVVKACHCLGIDVEGELGHVGIASREDDYKNTDNFTRVDKAVEFIERTGVDILAISIGTAHGSYISAPQLDLTRLEQINHATDIPLVLHGGTGVPEEQLRAAFARGINKLNYATGYKLKLYEVAKTLMEQGEIRPRMSDLMLAMAEPMRDFIRSIMRLAWPAS</sequence>
<dbReference type="GO" id="GO:0005975">
    <property type="term" value="P:carbohydrate metabolic process"/>
    <property type="evidence" value="ECO:0007669"/>
    <property type="project" value="InterPro"/>
</dbReference>
<dbReference type="Pfam" id="PF01116">
    <property type="entry name" value="F_bP_aldolase"/>
    <property type="match status" value="1"/>
</dbReference>
<feature type="binding site" evidence="2">
    <location>
        <begin position="208"/>
        <end position="210"/>
    </location>
    <ligand>
        <name>dihydroxyacetone phosphate</name>
        <dbReference type="ChEBI" id="CHEBI:57642"/>
    </ligand>
</feature>
<dbReference type="GO" id="GO:0008270">
    <property type="term" value="F:zinc ion binding"/>
    <property type="evidence" value="ECO:0007669"/>
    <property type="project" value="InterPro"/>
</dbReference>
<protein>
    <submittedName>
        <fullName evidence="4">Class II fructose-bisphosphate aldolase</fullName>
    </submittedName>
</protein>
<feature type="binding site" evidence="2">
    <location>
        <begin position="229"/>
        <end position="232"/>
    </location>
    <ligand>
        <name>dihydroxyacetone phosphate</name>
        <dbReference type="ChEBI" id="CHEBI:57642"/>
    </ligand>
</feature>
<reference evidence="4" key="1">
    <citation type="submission" date="2020-10" db="EMBL/GenBank/DDBJ databases">
        <authorList>
            <person name="Gilroy R."/>
        </authorList>
    </citation>
    <scope>NUCLEOTIDE SEQUENCE</scope>
    <source>
        <strain evidence="4">ChiSjej2B20-13462</strain>
    </source>
</reference>
<gene>
    <name evidence="4" type="ORF">IAA67_04375</name>
</gene>
<dbReference type="InterPro" id="IPR050246">
    <property type="entry name" value="Class_II_FBP_aldolase"/>
</dbReference>
<evidence type="ECO:0000256" key="1">
    <source>
        <dbReference type="PIRSR" id="PIRSR001359-1"/>
    </source>
</evidence>
<dbReference type="EMBL" id="DVFN01000065">
    <property type="protein sequence ID" value="HIQ69551.1"/>
    <property type="molecule type" value="Genomic_DNA"/>
</dbReference>
<feature type="binding site" evidence="3">
    <location>
        <position position="207"/>
    </location>
    <ligand>
        <name>Zn(2+)</name>
        <dbReference type="ChEBI" id="CHEBI:29105"/>
        <label>1</label>
        <note>catalytic</note>
    </ligand>
</feature>
<feature type="binding site" evidence="3">
    <location>
        <position position="83"/>
    </location>
    <ligand>
        <name>Zn(2+)</name>
        <dbReference type="ChEBI" id="CHEBI:29105"/>
        <label>1</label>
        <note>catalytic</note>
    </ligand>
</feature>
<comment type="caution">
    <text evidence="4">The sequence shown here is derived from an EMBL/GenBank/DDBJ whole genome shotgun (WGS) entry which is preliminary data.</text>
</comment>
<organism evidence="4 5">
    <name type="scientific">Candidatus Avoscillospira stercorigallinarum</name>
    <dbReference type="NCBI Taxonomy" id="2840708"/>
    <lineage>
        <taxon>Bacteria</taxon>
        <taxon>Bacillati</taxon>
        <taxon>Bacillota</taxon>
        <taxon>Clostridia</taxon>
        <taxon>Eubacteriales</taxon>
        <taxon>Oscillospiraceae</taxon>
        <taxon>Oscillospiraceae incertae sedis</taxon>
        <taxon>Candidatus Avoscillospira</taxon>
    </lineage>
</organism>
<dbReference type="PANTHER" id="PTHR30304:SF0">
    <property type="entry name" value="D-TAGATOSE-1,6-BISPHOSPHATE ALDOLASE SUBUNIT GATY-RELATED"/>
    <property type="match status" value="1"/>
</dbReference>
<dbReference type="GO" id="GO:0016832">
    <property type="term" value="F:aldehyde-lyase activity"/>
    <property type="evidence" value="ECO:0007669"/>
    <property type="project" value="InterPro"/>
</dbReference>
<feature type="binding site" evidence="2">
    <location>
        <position position="180"/>
    </location>
    <ligand>
        <name>dihydroxyacetone phosphate</name>
        <dbReference type="ChEBI" id="CHEBI:57642"/>
    </ligand>
</feature>
<keyword evidence="3" id="KW-0479">Metal-binding</keyword>
<evidence type="ECO:0000256" key="3">
    <source>
        <dbReference type="PIRSR" id="PIRSR001359-3"/>
    </source>
</evidence>
<dbReference type="InterPro" id="IPR000771">
    <property type="entry name" value="FBA_II"/>
</dbReference>
<accession>A0A9D0Z5E6</accession>
<name>A0A9D0Z5E6_9FIRM</name>
<reference evidence="4" key="2">
    <citation type="journal article" date="2021" name="PeerJ">
        <title>Extensive microbial diversity within the chicken gut microbiome revealed by metagenomics and culture.</title>
        <authorList>
            <person name="Gilroy R."/>
            <person name="Ravi A."/>
            <person name="Getino M."/>
            <person name="Pursley I."/>
            <person name="Horton D.L."/>
            <person name="Alikhan N.F."/>
            <person name="Baker D."/>
            <person name="Gharbi K."/>
            <person name="Hall N."/>
            <person name="Watson M."/>
            <person name="Adriaenssens E.M."/>
            <person name="Foster-Nyarko E."/>
            <person name="Jarju S."/>
            <person name="Secka A."/>
            <person name="Antonio M."/>
            <person name="Oren A."/>
            <person name="Chaudhuri R.R."/>
            <person name="La Ragione R."/>
            <person name="Hildebrand F."/>
            <person name="Pallen M.J."/>
        </authorList>
    </citation>
    <scope>NUCLEOTIDE SEQUENCE</scope>
    <source>
        <strain evidence="4">ChiSjej2B20-13462</strain>
    </source>
</reference>
<evidence type="ECO:0000313" key="4">
    <source>
        <dbReference type="EMBL" id="HIQ69551.1"/>
    </source>
</evidence>
<feature type="binding site" evidence="3">
    <location>
        <position position="179"/>
    </location>
    <ligand>
        <name>Zn(2+)</name>
        <dbReference type="ChEBI" id="CHEBI:29105"/>
        <label>1</label>
        <note>catalytic</note>
    </ligand>
</feature>